<dbReference type="Gene3D" id="3.90.220.20">
    <property type="entry name" value="DNA methylase specificity domains"/>
    <property type="match status" value="2"/>
</dbReference>
<dbReference type="CDD" id="cd17266">
    <property type="entry name" value="RMtype1_S_Sau1132ORF3780P-TRD2-CR2_like"/>
    <property type="match status" value="1"/>
</dbReference>
<accession>A0A1W1HAJ3</accession>
<dbReference type="InterPro" id="IPR044946">
    <property type="entry name" value="Restrct_endonuc_typeI_TRD_sf"/>
</dbReference>
<keyword evidence="7" id="KW-1185">Reference proteome</keyword>
<comment type="similarity">
    <text evidence="1">Belongs to the type-I restriction system S methylase family.</text>
</comment>
<dbReference type="STRING" id="1246637.MTBBW1_1840008"/>
<dbReference type="PANTHER" id="PTHR30408:SF12">
    <property type="entry name" value="TYPE I RESTRICTION ENZYME MJAVIII SPECIFICITY SUBUNIT"/>
    <property type="match status" value="1"/>
</dbReference>
<feature type="domain" description="Type I restriction modification DNA specificity" evidence="5">
    <location>
        <begin position="228"/>
        <end position="368"/>
    </location>
</feature>
<dbReference type="InterPro" id="IPR052021">
    <property type="entry name" value="Type-I_RS_S_subunit"/>
</dbReference>
<gene>
    <name evidence="6" type="ORF">MTBBW1_1840008</name>
</gene>
<dbReference type="OrthoDB" id="512700at2"/>
<sequence>MEAYPKYKDSGVPWLGCIPEHWTTKPGHAIYKEKLDKNIGLIEKRILSLSYGKIIIKPEEKLRGLVPESFETYQIVEPGDIIIRSTDMQNDHTSLRTGLVKDKGIITSAYLCLKSLNPDRSNFNHWQLHGLDLMKVFYGLGSGLRQNLSWKDFKRLGLTIPPIHEQNLISRYLDWQSSKINKFIKAKKKLISLLKEQKQNIINEAVTKGINPDVKMKDSGVEWIGEIPEHWNLRKLKHIAKMKSGDNLTSVEIEEKGQYPVYGGNGIRGYYHRFNRSGSFLLLGRQGALCGNIHRVKGQFWATEHAVVVTLKKDICLNWYYYMLIFMNLNQYSEAAAQPGISAEKIQNLRTTVPPLNEQEQIAKFIEEENSLIDKTITRAEREIELIQEYRTRLISDVVTGKVDVRSIKIPDFEPVEADVEAQEEESEDEPVAEEIEG</sequence>
<organism evidence="6 7">
    <name type="scientific">Desulfamplus magnetovallimortis</name>
    <dbReference type="NCBI Taxonomy" id="1246637"/>
    <lineage>
        <taxon>Bacteria</taxon>
        <taxon>Pseudomonadati</taxon>
        <taxon>Thermodesulfobacteriota</taxon>
        <taxon>Desulfobacteria</taxon>
        <taxon>Desulfobacterales</taxon>
        <taxon>Desulfobacteraceae</taxon>
        <taxon>Desulfamplus</taxon>
    </lineage>
</organism>
<dbReference type="RefSeq" id="WP_080806498.1">
    <property type="nucleotide sequence ID" value="NZ_LT828554.1"/>
</dbReference>
<keyword evidence="2" id="KW-0680">Restriction system</keyword>
<evidence type="ECO:0000256" key="2">
    <source>
        <dbReference type="ARBA" id="ARBA00022747"/>
    </source>
</evidence>
<dbReference type="Gene3D" id="1.10.287.1120">
    <property type="entry name" value="Bipartite methylase S protein"/>
    <property type="match status" value="1"/>
</dbReference>
<evidence type="ECO:0000313" key="7">
    <source>
        <dbReference type="Proteomes" id="UP000191931"/>
    </source>
</evidence>
<dbReference type="GO" id="GO:0003677">
    <property type="term" value="F:DNA binding"/>
    <property type="evidence" value="ECO:0007669"/>
    <property type="project" value="UniProtKB-KW"/>
</dbReference>
<feature type="region of interest" description="Disordered" evidence="4">
    <location>
        <begin position="416"/>
        <end position="438"/>
    </location>
</feature>
<name>A0A1W1HAJ3_9BACT</name>
<dbReference type="InterPro" id="IPR000055">
    <property type="entry name" value="Restrct_endonuc_typeI_TRD"/>
</dbReference>
<evidence type="ECO:0000256" key="3">
    <source>
        <dbReference type="ARBA" id="ARBA00023125"/>
    </source>
</evidence>
<dbReference type="GO" id="GO:0009307">
    <property type="term" value="P:DNA restriction-modification system"/>
    <property type="evidence" value="ECO:0007669"/>
    <property type="project" value="UniProtKB-KW"/>
</dbReference>
<evidence type="ECO:0000259" key="5">
    <source>
        <dbReference type="Pfam" id="PF01420"/>
    </source>
</evidence>
<dbReference type="AlphaFoldDB" id="A0A1W1HAJ3"/>
<reference evidence="6 7" key="1">
    <citation type="submission" date="2017-03" db="EMBL/GenBank/DDBJ databases">
        <authorList>
            <person name="Afonso C.L."/>
            <person name="Miller P.J."/>
            <person name="Scott M.A."/>
            <person name="Spackman E."/>
            <person name="Goraichik I."/>
            <person name="Dimitrov K.M."/>
            <person name="Suarez D.L."/>
            <person name="Swayne D.E."/>
        </authorList>
    </citation>
    <scope>NUCLEOTIDE SEQUENCE [LARGE SCALE GENOMIC DNA]</scope>
    <source>
        <strain evidence="6">PRJEB14757</strain>
    </source>
</reference>
<dbReference type="SUPFAM" id="SSF116734">
    <property type="entry name" value="DNA methylase specificity domain"/>
    <property type="match status" value="2"/>
</dbReference>
<dbReference type="PANTHER" id="PTHR30408">
    <property type="entry name" value="TYPE-1 RESTRICTION ENZYME ECOKI SPECIFICITY PROTEIN"/>
    <property type="match status" value="1"/>
</dbReference>
<dbReference type="Pfam" id="PF01420">
    <property type="entry name" value="Methylase_S"/>
    <property type="match status" value="1"/>
</dbReference>
<proteinExistence type="inferred from homology"/>
<dbReference type="Proteomes" id="UP000191931">
    <property type="component" value="Unassembled WGS sequence"/>
</dbReference>
<evidence type="ECO:0000313" key="6">
    <source>
        <dbReference type="EMBL" id="SLM29497.1"/>
    </source>
</evidence>
<protein>
    <submittedName>
        <fullName evidence="6">Type I restriction-modification system S subunit</fullName>
    </submittedName>
</protein>
<dbReference type="EMBL" id="FWEV01000095">
    <property type="protein sequence ID" value="SLM29497.1"/>
    <property type="molecule type" value="Genomic_DNA"/>
</dbReference>
<evidence type="ECO:0000256" key="4">
    <source>
        <dbReference type="SAM" id="MobiDB-lite"/>
    </source>
</evidence>
<evidence type="ECO:0000256" key="1">
    <source>
        <dbReference type="ARBA" id="ARBA00010923"/>
    </source>
</evidence>
<keyword evidence="3" id="KW-0238">DNA-binding</keyword>